<dbReference type="GO" id="GO:0016787">
    <property type="term" value="F:hydrolase activity"/>
    <property type="evidence" value="ECO:0007669"/>
    <property type="project" value="UniProtKB-KW"/>
</dbReference>
<dbReference type="InterPro" id="IPR036691">
    <property type="entry name" value="Endo/exonu/phosph_ase_sf"/>
</dbReference>
<feature type="region of interest" description="Disordered" evidence="3">
    <location>
        <begin position="959"/>
        <end position="1000"/>
    </location>
</feature>
<protein>
    <recommendedName>
        <fullName evidence="4">Integrase catalytic domain-containing protein</fullName>
    </recommendedName>
</protein>
<feature type="compositionally biased region" description="Acidic residues" evidence="3">
    <location>
        <begin position="972"/>
        <end position="983"/>
    </location>
</feature>
<dbReference type="InterPro" id="IPR012337">
    <property type="entry name" value="RNaseH-like_sf"/>
</dbReference>
<dbReference type="InterPro" id="IPR001584">
    <property type="entry name" value="Integrase_cat-core"/>
</dbReference>
<dbReference type="InterPro" id="IPR043502">
    <property type="entry name" value="DNA/RNA_pol_sf"/>
</dbReference>
<keyword evidence="2" id="KW-0378">Hydrolase</keyword>
<dbReference type="GO" id="GO:0015074">
    <property type="term" value="P:DNA integration"/>
    <property type="evidence" value="ECO:0007669"/>
    <property type="project" value="InterPro"/>
</dbReference>
<evidence type="ECO:0000256" key="2">
    <source>
        <dbReference type="ARBA" id="ARBA00022801"/>
    </source>
</evidence>
<keyword evidence="6" id="KW-1185">Reference proteome</keyword>
<evidence type="ECO:0000256" key="1">
    <source>
        <dbReference type="ARBA" id="ARBA00022723"/>
    </source>
</evidence>
<dbReference type="InterPro" id="IPR036397">
    <property type="entry name" value="RNaseH_sf"/>
</dbReference>
<dbReference type="PANTHER" id="PTHR42648:SF28">
    <property type="entry name" value="TRANSPOSON-ENCODED PROTEIN WITH RIBONUCLEASE H-LIKE AND RETROVIRUS ZINC FINGER-LIKE DOMAINS"/>
    <property type="match status" value="1"/>
</dbReference>
<dbReference type="SUPFAM" id="SSF53098">
    <property type="entry name" value="Ribonuclease H-like"/>
    <property type="match status" value="1"/>
</dbReference>
<keyword evidence="1" id="KW-0479">Metal-binding</keyword>
<evidence type="ECO:0000313" key="6">
    <source>
        <dbReference type="Proteomes" id="UP000436088"/>
    </source>
</evidence>
<dbReference type="PROSITE" id="PS50994">
    <property type="entry name" value="INTEGRASE"/>
    <property type="match status" value="1"/>
</dbReference>
<dbReference type="SUPFAM" id="SSF56219">
    <property type="entry name" value="DNase I-like"/>
    <property type="match status" value="1"/>
</dbReference>
<evidence type="ECO:0000259" key="4">
    <source>
        <dbReference type="PROSITE" id="PS50994"/>
    </source>
</evidence>
<dbReference type="GO" id="GO:0003676">
    <property type="term" value="F:nucleic acid binding"/>
    <property type="evidence" value="ECO:0007669"/>
    <property type="project" value="InterPro"/>
</dbReference>
<accession>A0A6A3CTL5</accession>
<feature type="compositionally biased region" description="Basic residues" evidence="3">
    <location>
        <begin position="732"/>
        <end position="750"/>
    </location>
</feature>
<dbReference type="InterPro" id="IPR039537">
    <property type="entry name" value="Retrotran_Ty1/copia-like"/>
</dbReference>
<dbReference type="Pfam" id="PF14111">
    <property type="entry name" value="DUF4283"/>
    <property type="match status" value="1"/>
</dbReference>
<feature type="region of interest" description="Disordered" evidence="3">
    <location>
        <begin position="726"/>
        <end position="751"/>
    </location>
</feature>
<dbReference type="SUPFAM" id="SSF56672">
    <property type="entry name" value="DNA/RNA polymerases"/>
    <property type="match status" value="1"/>
</dbReference>
<dbReference type="GO" id="GO:0046872">
    <property type="term" value="F:metal ion binding"/>
    <property type="evidence" value="ECO:0007669"/>
    <property type="project" value="UniProtKB-KW"/>
</dbReference>
<gene>
    <name evidence="5" type="ORF">F3Y22_tig00002193pilonHSYRG00080</name>
</gene>
<dbReference type="Proteomes" id="UP000436088">
    <property type="component" value="Unassembled WGS sequence"/>
</dbReference>
<evidence type="ECO:0000313" key="5">
    <source>
        <dbReference type="EMBL" id="KAE8732406.1"/>
    </source>
</evidence>
<dbReference type="EMBL" id="VEPZ02000163">
    <property type="protein sequence ID" value="KAE8732406.1"/>
    <property type="molecule type" value="Genomic_DNA"/>
</dbReference>
<evidence type="ECO:0000256" key="3">
    <source>
        <dbReference type="SAM" id="MobiDB-lite"/>
    </source>
</evidence>
<dbReference type="Gene3D" id="3.30.420.10">
    <property type="entry name" value="Ribonuclease H-like superfamily/Ribonuclease H"/>
    <property type="match status" value="1"/>
</dbReference>
<name>A0A6A3CTL5_HIBSY</name>
<dbReference type="PANTHER" id="PTHR42648">
    <property type="entry name" value="TRANSPOSASE, PUTATIVE-RELATED"/>
    <property type="match status" value="1"/>
</dbReference>
<comment type="caution">
    <text evidence="5">The sequence shown here is derived from an EMBL/GenBank/DDBJ whole genome shotgun (WGS) entry which is preliminary data.</text>
</comment>
<sequence>MLSLILSPTLSLSLSRPHLGSGVAGYRCNLPSLDAGYWATPTCPSPRPLMDRGIILSTLLLHQIRLSDKQLQKEVLGDRSRRLLLYQIWFLIIPADSAGKHVRVPRTGTVAWYMHTLVLYNTFNMSWFLPGNGLVLEFPFRMAEEVHDLLARLYFTVDEVGEVILLTTVSAGQNPIVDYSLVGRIFLKCYVDNDAMTRVFHSIWGPSQVSSISVLSDKHFQIVFLSDEARQYALDRSPLSFNGDLFALVNYDPSFSSADYDFSKLSNWVRIYDLHLGWMFASMGTIIGTRLGIPIVVDLRPGSGRMGLIGHVSAACTQSASVSPLSAEFGEWVRVPAPLGSAQNRSRPGIVTLLPPRPDTRSTSPGNPWLSTASQKDPDILFLCESRIQQYRIESITVLLHMDGCLVVPSSSTFTGLVLLWNSSVLINLISFSDHHIYSVVTASALSFRLIGFHGNSDHRFHTATWSLVYQLRNQSNLPWVVRGDLNEILGHYEKGCMTSVAICERLGCFLCTPSWKSLFPNWVVSSEFMDSSEHCYIILDTVPAPILVSMHFFRFENCWRDDQGCIQWVKAAWGSSSGSTLAKIATVGQNLKRWQNEKRDEDWNVIHTLQQSINSLLQQPMTDAQLREFTLMREDLMKRLASTAMNDHITSFNQLVNDLMNMDVTFEDEDLALMLMGSLPDELEYLETTLLHWKVDVSLSEVTAALYSYELRKKDKQENTSVKAEALVVRGRSKSQNKERRGRSKPKSRLSKDEYSDFAFAAMPSTNCSSSWIFNEKSHICGSLRVKRFRSEGKRWDYEDYLWCTVIMKGIRKRNNVYYFLSSTIVETTVVAAYTDDMTYALGAFYEEEGIVRHFTVRSTPQQNGVAERMNRKLVEKVRCMLSNVGLGKEFWAEALVYACHIVNRLPSTAIGGVKAESKSKKMIFMGIIFGVKGYRLWCPETKKIIFSRDVEFEGSKIDPANKETDVDSPMVEEESDEEEVQTQEPPQQHESITLRKEKRTIRQPARYADMVSFASPIASDDVPATFNEAIQSSEHIKWRIAMNEEMQSLQKNQMWKLVSLPKGKKTIGCKWVYAKKDEFPDKNNIRYKARLVAKGYAQTEGVDYNEVFSPVVKHSSIRILLALVVQLDLELVQMDVKTAFLHGDLDEEIYMTHPDGFKVDKKEKMVCKLEKSLYCLKQSPRQWYKRFDKFMIGQKYTRSKYDHCVYLRKLQDVSYIYLLLYVDDILIASRNQTEITKLKTQLNREFEMKDVTPTDR</sequence>
<dbReference type="InterPro" id="IPR025558">
    <property type="entry name" value="DUF4283"/>
</dbReference>
<dbReference type="Pfam" id="PF14223">
    <property type="entry name" value="Retrotran_gag_2"/>
    <property type="match status" value="1"/>
</dbReference>
<dbReference type="Pfam" id="PF07727">
    <property type="entry name" value="RVT_2"/>
    <property type="match status" value="1"/>
</dbReference>
<dbReference type="Gene3D" id="3.60.10.10">
    <property type="entry name" value="Endonuclease/exonuclease/phosphatase"/>
    <property type="match status" value="1"/>
</dbReference>
<proteinExistence type="predicted"/>
<dbReference type="InterPro" id="IPR013103">
    <property type="entry name" value="RVT_2"/>
</dbReference>
<dbReference type="InterPro" id="IPR057670">
    <property type="entry name" value="SH3_retrovirus"/>
</dbReference>
<organism evidence="5 6">
    <name type="scientific">Hibiscus syriacus</name>
    <name type="common">Rose of Sharon</name>
    <dbReference type="NCBI Taxonomy" id="106335"/>
    <lineage>
        <taxon>Eukaryota</taxon>
        <taxon>Viridiplantae</taxon>
        <taxon>Streptophyta</taxon>
        <taxon>Embryophyta</taxon>
        <taxon>Tracheophyta</taxon>
        <taxon>Spermatophyta</taxon>
        <taxon>Magnoliopsida</taxon>
        <taxon>eudicotyledons</taxon>
        <taxon>Gunneridae</taxon>
        <taxon>Pentapetalae</taxon>
        <taxon>rosids</taxon>
        <taxon>malvids</taxon>
        <taxon>Malvales</taxon>
        <taxon>Malvaceae</taxon>
        <taxon>Malvoideae</taxon>
        <taxon>Hibiscus</taxon>
    </lineage>
</organism>
<feature type="domain" description="Integrase catalytic" evidence="4">
    <location>
        <begin position="834"/>
        <end position="925"/>
    </location>
</feature>
<feature type="region of interest" description="Disordered" evidence="3">
    <location>
        <begin position="350"/>
        <end position="369"/>
    </location>
</feature>
<dbReference type="Pfam" id="PF25597">
    <property type="entry name" value="SH3_retrovirus"/>
    <property type="match status" value="1"/>
</dbReference>
<dbReference type="AlphaFoldDB" id="A0A6A3CTL5"/>
<reference evidence="5" key="1">
    <citation type="submission" date="2019-09" db="EMBL/GenBank/DDBJ databases">
        <title>Draft genome information of white flower Hibiscus syriacus.</title>
        <authorList>
            <person name="Kim Y.-M."/>
        </authorList>
    </citation>
    <scope>NUCLEOTIDE SEQUENCE [LARGE SCALE GENOMIC DNA]</scope>
    <source>
        <strain evidence="5">YM2019G1</strain>
    </source>
</reference>